<dbReference type="AlphaFoldDB" id="A0A1K2HC10"/>
<accession>A0A1K2HC10</accession>
<gene>
    <name evidence="3" type="ORF">SAMN02745887_01194</name>
</gene>
<feature type="chain" id="PRO_5012362964" description="DUF1615 domain-containing protein" evidence="2">
    <location>
        <begin position="28"/>
        <end position="424"/>
    </location>
</feature>
<evidence type="ECO:0000313" key="3">
    <source>
        <dbReference type="EMBL" id="SFZ74279.1"/>
    </source>
</evidence>
<evidence type="ECO:0000256" key="2">
    <source>
        <dbReference type="SAM" id="SignalP"/>
    </source>
</evidence>
<reference evidence="3 4" key="1">
    <citation type="submission" date="2016-11" db="EMBL/GenBank/DDBJ databases">
        <authorList>
            <person name="Jaros S."/>
            <person name="Januszkiewicz K."/>
            <person name="Wedrychowicz H."/>
        </authorList>
    </citation>
    <scope>NUCLEOTIDE SEQUENCE [LARGE SCALE GENOMIC DNA]</scope>
    <source>
        <strain evidence="3 4">DSM 18899</strain>
    </source>
</reference>
<dbReference type="RefSeq" id="WP_072427729.1">
    <property type="nucleotide sequence ID" value="NZ_FPKR01000004.1"/>
</dbReference>
<keyword evidence="4" id="KW-1185">Reference proteome</keyword>
<dbReference type="EMBL" id="FPKR01000004">
    <property type="protein sequence ID" value="SFZ74279.1"/>
    <property type="molecule type" value="Genomic_DNA"/>
</dbReference>
<feature type="signal peptide" evidence="2">
    <location>
        <begin position="1"/>
        <end position="27"/>
    </location>
</feature>
<name>A0A1K2HC10_9NEIS</name>
<evidence type="ECO:0000256" key="1">
    <source>
        <dbReference type="SAM" id="MobiDB-lite"/>
    </source>
</evidence>
<dbReference type="Proteomes" id="UP000186513">
    <property type="component" value="Unassembled WGS sequence"/>
</dbReference>
<organism evidence="3 4">
    <name type="scientific">Chitinimonas taiwanensis DSM 18899</name>
    <dbReference type="NCBI Taxonomy" id="1121279"/>
    <lineage>
        <taxon>Bacteria</taxon>
        <taxon>Pseudomonadati</taxon>
        <taxon>Pseudomonadota</taxon>
        <taxon>Betaproteobacteria</taxon>
        <taxon>Neisseriales</taxon>
        <taxon>Chitinibacteraceae</taxon>
        <taxon>Chitinimonas</taxon>
    </lineage>
</organism>
<feature type="region of interest" description="Disordered" evidence="1">
    <location>
        <begin position="31"/>
        <end position="86"/>
    </location>
</feature>
<dbReference type="STRING" id="1121279.SAMN02745887_01194"/>
<protein>
    <recommendedName>
        <fullName evidence="5">DUF1615 domain-containing protein</fullName>
    </recommendedName>
</protein>
<evidence type="ECO:0008006" key="5">
    <source>
        <dbReference type="Google" id="ProtNLM"/>
    </source>
</evidence>
<dbReference type="InterPro" id="IPR011673">
    <property type="entry name" value="DUF1615"/>
</dbReference>
<sequence length="424" mass="46815">MPCLLPIPFPGRSLLLAVLITSLVGCASSSQPQPAAPIDYPNGSPAAEPTPATPPAGPLAEAPPSLPPPEAIKPAPSTSRPASQDPRAARQLLNRLLPAKIPERAGWAQDIFHAFEGLQIPYTAEYFCAAIATIEQESSWQADPVVPGLNRMVWQQIGERADKYGIPISVVKAALGKTSPNGRSYRERIDGLRTEKQMNLLFEDMSAEAKRLGLPLNMQNPIRTGGPMQVSVAFASGHAAVWPYPYSYQGSLRHEVFTRRGGTYFGIANLLHYRAPYRDMHFRFADYNAGRYSSRNAAFQAAVASLVKPKLDLDGDLLRYEAGRVSRQASSTRQALQGLAARLKLSRAEIERDLLLEKEARFEQSPLYQRVFALADGVAGKSLPRAVFPQIRLHSPKISRKLTTEWFAKRVDWRYRNCLSRVSS</sequence>
<dbReference type="Pfam" id="PF07759">
    <property type="entry name" value="DUF1615"/>
    <property type="match status" value="1"/>
</dbReference>
<keyword evidence="2" id="KW-0732">Signal</keyword>
<evidence type="ECO:0000313" key="4">
    <source>
        <dbReference type="Proteomes" id="UP000186513"/>
    </source>
</evidence>
<dbReference type="OrthoDB" id="596976at2"/>
<proteinExistence type="predicted"/>